<dbReference type="InterPro" id="IPR001466">
    <property type="entry name" value="Beta-lactam-related"/>
</dbReference>
<evidence type="ECO:0000313" key="3">
    <source>
        <dbReference type="Proteomes" id="UP000215127"/>
    </source>
</evidence>
<sequence>MVNQKAQDAVQQSLDSCTGNKDTGVPGLVFVAVDRNGDEIAAAASGKLGLNTDKPMTLDTVFWIASCTKLLATIACMQAVEQGILSLDDHKQVYQLCPELEKVKVLQADGSLVDKKNDITLRMLLSHTAGFGYEFFNPKLRDHGRPVGYDVFHADIGDILRMPLVNQPGETWEYGINIDWAGIVLERATKTTLNDWIQKNICQPLGISAINMLPTPEMKKNLAYMSQRWPGSQASEERDHMYREPLLAQTDEEKKRIFNSGGAGAYAKPREYVQILAALLNNGTHKKTGKQILKPETVEAMWKNQIEQHPDFARAGIPAAKSEQTNAMPEMYPQEGNPPQGWGLSFFLTIAPGPTGRGANTAWWAGIANLFWYCDREKGVAGFIGSQIMPFGDAQVMGQWGACEAAVYQAIQ</sequence>
<dbReference type="STRING" id="1276538.A0A1X7RQP2"/>
<dbReference type="InterPro" id="IPR050789">
    <property type="entry name" value="Diverse_Enzym_Activities"/>
</dbReference>
<evidence type="ECO:0000259" key="1">
    <source>
        <dbReference type="Pfam" id="PF00144"/>
    </source>
</evidence>
<dbReference type="InterPro" id="IPR012338">
    <property type="entry name" value="Beta-lactam/transpept-like"/>
</dbReference>
<reference evidence="2 3" key="1">
    <citation type="submission" date="2016-06" db="EMBL/GenBank/DDBJ databases">
        <authorList>
            <person name="Kjaerup R.B."/>
            <person name="Dalgaard T.S."/>
            <person name="Juul-Madsen H.R."/>
        </authorList>
    </citation>
    <scope>NUCLEOTIDE SEQUENCE [LARGE SCALE GENOMIC DNA]</scope>
</reference>
<protein>
    <recommendedName>
        <fullName evidence="1">Beta-lactamase-related domain-containing protein</fullName>
    </recommendedName>
</protein>
<gene>
    <name evidence="2" type="ORF">ZT3D7_G4711</name>
</gene>
<evidence type="ECO:0000313" key="2">
    <source>
        <dbReference type="EMBL" id="SMQ49560.1"/>
    </source>
</evidence>
<dbReference type="PANTHER" id="PTHR43283">
    <property type="entry name" value="BETA-LACTAMASE-RELATED"/>
    <property type="match status" value="1"/>
</dbReference>
<dbReference type="Proteomes" id="UP000215127">
    <property type="component" value="Chromosome 4"/>
</dbReference>
<proteinExistence type="predicted"/>
<organism evidence="2 3">
    <name type="scientific">Zymoseptoria tritici (strain ST99CH_3D7)</name>
    <dbReference type="NCBI Taxonomy" id="1276538"/>
    <lineage>
        <taxon>Eukaryota</taxon>
        <taxon>Fungi</taxon>
        <taxon>Dikarya</taxon>
        <taxon>Ascomycota</taxon>
        <taxon>Pezizomycotina</taxon>
        <taxon>Dothideomycetes</taxon>
        <taxon>Dothideomycetidae</taxon>
        <taxon>Mycosphaerellales</taxon>
        <taxon>Mycosphaerellaceae</taxon>
        <taxon>Zymoseptoria</taxon>
    </lineage>
</organism>
<dbReference type="EMBL" id="LT853695">
    <property type="protein sequence ID" value="SMQ49560.1"/>
    <property type="molecule type" value="Genomic_DNA"/>
</dbReference>
<accession>A0A1X7RQP2</accession>
<keyword evidence="3" id="KW-1185">Reference proteome</keyword>
<feature type="domain" description="Beta-lactamase-related" evidence="1">
    <location>
        <begin position="21"/>
        <end position="391"/>
    </location>
</feature>
<dbReference type="Pfam" id="PF00144">
    <property type="entry name" value="Beta-lactamase"/>
    <property type="match status" value="1"/>
</dbReference>
<name>A0A1X7RQP2_ZYMT9</name>
<dbReference type="AlphaFoldDB" id="A0A1X7RQP2"/>
<dbReference type="SUPFAM" id="SSF56601">
    <property type="entry name" value="beta-lactamase/transpeptidase-like"/>
    <property type="match status" value="1"/>
</dbReference>
<dbReference type="Gene3D" id="3.40.710.10">
    <property type="entry name" value="DD-peptidase/beta-lactamase superfamily"/>
    <property type="match status" value="1"/>
</dbReference>
<dbReference type="PANTHER" id="PTHR43283:SF3">
    <property type="entry name" value="BETA-LACTAMASE FAMILY PROTEIN (AFU_ORTHOLOGUE AFUA_5G07500)"/>
    <property type="match status" value="1"/>
</dbReference>